<proteinExistence type="predicted"/>
<dbReference type="EMBL" id="JEMY01000067">
    <property type="protein sequence ID" value="EXI84586.1"/>
    <property type="molecule type" value="Genomic_DNA"/>
</dbReference>
<keyword evidence="2" id="KW-1185">Reference proteome</keyword>
<evidence type="ECO:0000313" key="2">
    <source>
        <dbReference type="Proteomes" id="UP000022141"/>
    </source>
</evidence>
<dbReference type="AlphaFoldDB" id="A0A011PAE8"/>
<accession>A0A011PAE8</accession>
<sequence length="249" mass="27656">MAKLVALIFWVFLVPYFLNNAVAAEARITTNGGKVLFVELSGEIQPSDFLIVRNLIDPELGAATDLRTVMLSSPGGDLATAMRIGRYLRFLEFDTVIIKGGRCLSSCVFILASGLSRTALPNEVGIHRPFGTATGFISQDEATSRYRAWAAKVYAYFEEMNIPRALPELMLSIPPEQIRMLSLAELTEFNLNGKDPVAQERDDAANAARYGLSRSEYLVRRARALRECSGPQPMMLDLNCYEAILGRRR</sequence>
<gene>
    <name evidence="1" type="ORF">AW11_03829</name>
</gene>
<organism evidence="1 2">
    <name type="scientific">Accumulibacter regalis</name>
    <dbReference type="NCBI Taxonomy" id="522306"/>
    <lineage>
        <taxon>Bacteria</taxon>
        <taxon>Pseudomonadati</taxon>
        <taxon>Pseudomonadota</taxon>
        <taxon>Betaproteobacteria</taxon>
        <taxon>Candidatus Accumulibacter</taxon>
    </lineage>
</organism>
<dbReference type="Gene3D" id="3.90.226.10">
    <property type="entry name" value="2-enoyl-CoA Hydratase, Chain A, domain 1"/>
    <property type="match status" value="1"/>
</dbReference>
<dbReference type="SUPFAM" id="SSF52096">
    <property type="entry name" value="ClpP/crotonase"/>
    <property type="match status" value="1"/>
</dbReference>
<evidence type="ECO:0000313" key="1">
    <source>
        <dbReference type="EMBL" id="EXI84586.1"/>
    </source>
</evidence>
<evidence type="ECO:0008006" key="3">
    <source>
        <dbReference type="Google" id="ProtNLM"/>
    </source>
</evidence>
<dbReference type="Pfam" id="PF00574">
    <property type="entry name" value="CLP_protease"/>
    <property type="match status" value="1"/>
</dbReference>
<comment type="caution">
    <text evidence="1">The sequence shown here is derived from an EMBL/GenBank/DDBJ whole genome shotgun (WGS) entry which is preliminary data.</text>
</comment>
<name>A0A011PAE8_ACCRE</name>
<dbReference type="InterPro" id="IPR023562">
    <property type="entry name" value="ClpP/TepA"/>
</dbReference>
<dbReference type="InterPro" id="IPR029045">
    <property type="entry name" value="ClpP/crotonase-like_dom_sf"/>
</dbReference>
<protein>
    <recommendedName>
        <fullName evidence="3">Periplasmic protein-like protein</fullName>
    </recommendedName>
</protein>
<dbReference type="Proteomes" id="UP000022141">
    <property type="component" value="Unassembled WGS sequence"/>
</dbReference>
<reference evidence="1" key="1">
    <citation type="submission" date="2014-02" db="EMBL/GenBank/DDBJ databases">
        <title>Expanding our view of genomic diversity in Candidatus Accumulibacter clades.</title>
        <authorList>
            <person name="Skennerton C.T."/>
            <person name="Barr J.J."/>
            <person name="Slater F.R."/>
            <person name="Bond P.L."/>
            <person name="Tyson G.W."/>
        </authorList>
    </citation>
    <scope>NUCLEOTIDE SEQUENCE [LARGE SCALE GENOMIC DNA]</scope>
</reference>
<dbReference type="STRING" id="1454004.AW11_03829"/>
<dbReference type="eggNOG" id="COG3904">
    <property type="taxonomic scope" value="Bacteria"/>
</dbReference>